<feature type="compositionally biased region" description="Low complexity" evidence="1">
    <location>
        <begin position="52"/>
        <end position="68"/>
    </location>
</feature>
<evidence type="ECO:0000313" key="4">
    <source>
        <dbReference type="Proteomes" id="UP001595075"/>
    </source>
</evidence>
<dbReference type="Proteomes" id="UP001595075">
    <property type="component" value="Unassembled WGS sequence"/>
</dbReference>
<feature type="compositionally biased region" description="Basic and acidic residues" evidence="1">
    <location>
        <begin position="328"/>
        <end position="340"/>
    </location>
</feature>
<feature type="region of interest" description="Disordered" evidence="1">
    <location>
        <begin position="49"/>
        <end position="68"/>
    </location>
</feature>
<keyword evidence="4" id="KW-1185">Reference proteome</keyword>
<evidence type="ECO:0000256" key="2">
    <source>
        <dbReference type="SAM" id="Phobius"/>
    </source>
</evidence>
<comment type="caution">
    <text evidence="3">The sequence shown here is derived from an EMBL/GenBank/DDBJ whole genome shotgun (WGS) entry which is preliminary data.</text>
</comment>
<reference evidence="3 4" key="1">
    <citation type="journal article" date="2024" name="Commun. Biol.">
        <title>Comparative genomic analysis of thermophilic fungi reveals convergent evolutionary adaptations and gene losses.</title>
        <authorList>
            <person name="Steindorff A.S."/>
            <person name="Aguilar-Pontes M.V."/>
            <person name="Robinson A.J."/>
            <person name="Andreopoulos B."/>
            <person name="LaButti K."/>
            <person name="Kuo A."/>
            <person name="Mondo S."/>
            <person name="Riley R."/>
            <person name="Otillar R."/>
            <person name="Haridas S."/>
            <person name="Lipzen A."/>
            <person name="Grimwood J."/>
            <person name="Schmutz J."/>
            <person name="Clum A."/>
            <person name="Reid I.D."/>
            <person name="Moisan M.C."/>
            <person name="Butler G."/>
            <person name="Nguyen T.T.M."/>
            <person name="Dewar K."/>
            <person name="Conant G."/>
            <person name="Drula E."/>
            <person name="Henrissat B."/>
            <person name="Hansel C."/>
            <person name="Singer S."/>
            <person name="Hutchinson M.I."/>
            <person name="de Vries R.P."/>
            <person name="Natvig D.O."/>
            <person name="Powell A.J."/>
            <person name="Tsang A."/>
            <person name="Grigoriev I.V."/>
        </authorList>
    </citation>
    <scope>NUCLEOTIDE SEQUENCE [LARGE SCALE GENOMIC DNA]</scope>
    <source>
        <strain evidence="3 4">CBS 494.80</strain>
    </source>
</reference>
<proteinExistence type="predicted"/>
<feature type="transmembrane region" description="Helical" evidence="2">
    <location>
        <begin position="283"/>
        <end position="305"/>
    </location>
</feature>
<dbReference type="PANTHER" id="PTHR28019">
    <property type="entry name" value="CELL MEMBRANE PROTEIN YLR413W-RELATED"/>
    <property type="match status" value="1"/>
</dbReference>
<feature type="transmembrane region" description="Helical" evidence="2">
    <location>
        <begin position="202"/>
        <end position="224"/>
    </location>
</feature>
<keyword evidence="2" id="KW-0472">Membrane</keyword>
<dbReference type="InterPro" id="IPR009571">
    <property type="entry name" value="SUR7/Rim9-like_fungi"/>
</dbReference>
<name>A0ABR4BX13_9HELO</name>
<evidence type="ECO:0000256" key="1">
    <source>
        <dbReference type="SAM" id="MobiDB-lite"/>
    </source>
</evidence>
<feature type="transmembrane region" description="Helical" evidence="2">
    <location>
        <begin position="236"/>
        <end position="257"/>
    </location>
</feature>
<sequence length="340" mass="36862">MRISILFPLACAIVGFVLSMLSLFAGSKKAFMEDYHIITLNTSTLGHNILGSDDPSPTRTSSASTATATSTAGKIGDKIGGFFSDLDDIKDNVTDKVKDEFEELVADIADKLAKELGIQQWYSLHLMDMCEGEYKPNATAKGASKNVTSCSNRTAMYNFNLDAVLNQQLSVGPLKINLSDINWPDDIQKGLNPLNVAFNAVFILYAIGIAAAGLAILTSLVALFMHGSRLISFGNWGLATLSFVSLMISSALVTYVMKKAVRIINKYGNAIGAYADQGTNFLIITWVAAGVMGLASAAWAVEFCIGRRKERREYTEKSSGRRGWGRSRKSDEAQLRRAGV</sequence>
<protein>
    <recommendedName>
        <fullName evidence="5">Sur7 protein</fullName>
    </recommendedName>
</protein>
<dbReference type="EMBL" id="JAZHXI010000018">
    <property type="protein sequence ID" value="KAL2061609.1"/>
    <property type="molecule type" value="Genomic_DNA"/>
</dbReference>
<dbReference type="Pfam" id="PF06687">
    <property type="entry name" value="SUR7"/>
    <property type="match status" value="1"/>
</dbReference>
<dbReference type="PANTHER" id="PTHR28019:SF7">
    <property type="entry name" value="SUR7 PROTEIN"/>
    <property type="match status" value="1"/>
</dbReference>
<evidence type="ECO:0008006" key="5">
    <source>
        <dbReference type="Google" id="ProtNLM"/>
    </source>
</evidence>
<keyword evidence="2" id="KW-1133">Transmembrane helix</keyword>
<evidence type="ECO:0000313" key="3">
    <source>
        <dbReference type="EMBL" id="KAL2061609.1"/>
    </source>
</evidence>
<gene>
    <name evidence="3" type="ORF">VTL71DRAFT_6986</name>
</gene>
<dbReference type="InterPro" id="IPR052413">
    <property type="entry name" value="SUR7_domain"/>
</dbReference>
<feature type="region of interest" description="Disordered" evidence="1">
    <location>
        <begin position="315"/>
        <end position="340"/>
    </location>
</feature>
<accession>A0ABR4BX13</accession>
<keyword evidence="2" id="KW-0812">Transmembrane</keyword>
<organism evidence="3 4">
    <name type="scientific">Oculimacula yallundae</name>
    <dbReference type="NCBI Taxonomy" id="86028"/>
    <lineage>
        <taxon>Eukaryota</taxon>
        <taxon>Fungi</taxon>
        <taxon>Dikarya</taxon>
        <taxon>Ascomycota</taxon>
        <taxon>Pezizomycotina</taxon>
        <taxon>Leotiomycetes</taxon>
        <taxon>Helotiales</taxon>
        <taxon>Ploettnerulaceae</taxon>
        <taxon>Oculimacula</taxon>
    </lineage>
</organism>